<keyword evidence="3" id="KW-1185">Reference proteome</keyword>
<protein>
    <recommendedName>
        <fullName evidence="4">Chitinase</fullName>
    </recommendedName>
</protein>
<feature type="chain" id="PRO_5039654181" description="Chitinase" evidence="1">
    <location>
        <begin position="30"/>
        <end position="51"/>
    </location>
</feature>
<sequence length="51" mass="5205">MAPRTRAGKLLTTAALIAAGITFSVPVHAVADHIAGGKRGQVTVAGYTWSN</sequence>
<feature type="signal peptide" evidence="1">
    <location>
        <begin position="1"/>
        <end position="29"/>
    </location>
</feature>
<comment type="caution">
    <text evidence="2">The sequence shown here is derived from an EMBL/GenBank/DDBJ whole genome shotgun (WGS) entry which is preliminary data.</text>
</comment>
<organism evidence="2 3">
    <name type="scientific">Sphaerisporangium rubeum</name>
    <dbReference type="NCBI Taxonomy" id="321317"/>
    <lineage>
        <taxon>Bacteria</taxon>
        <taxon>Bacillati</taxon>
        <taxon>Actinomycetota</taxon>
        <taxon>Actinomycetes</taxon>
        <taxon>Streptosporangiales</taxon>
        <taxon>Streptosporangiaceae</taxon>
        <taxon>Sphaerisporangium</taxon>
    </lineage>
</organism>
<keyword evidence="1" id="KW-0732">Signal</keyword>
<reference evidence="2 3" key="1">
    <citation type="submission" date="2020-08" db="EMBL/GenBank/DDBJ databases">
        <title>Sequencing the genomes of 1000 actinobacteria strains.</title>
        <authorList>
            <person name="Klenk H.-P."/>
        </authorList>
    </citation>
    <scope>NUCLEOTIDE SEQUENCE [LARGE SCALE GENOMIC DNA]</scope>
    <source>
        <strain evidence="2 3">DSM 44936</strain>
    </source>
</reference>
<dbReference type="EMBL" id="JACHIU010000001">
    <property type="protein sequence ID" value="MBB6472583.1"/>
    <property type="molecule type" value="Genomic_DNA"/>
</dbReference>
<evidence type="ECO:0008006" key="4">
    <source>
        <dbReference type="Google" id="ProtNLM"/>
    </source>
</evidence>
<evidence type="ECO:0000313" key="3">
    <source>
        <dbReference type="Proteomes" id="UP000555564"/>
    </source>
</evidence>
<dbReference type="Proteomes" id="UP000555564">
    <property type="component" value="Unassembled WGS sequence"/>
</dbReference>
<gene>
    <name evidence="2" type="ORF">BJ992_002014</name>
</gene>
<dbReference type="AlphaFoldDB" id="A0A7X0ICQ3"/>
<name>A0A7X0ICQ3_9ACTN</name>
<dbReference type="RefSeq" id="WP_184979750.1">
    <property type="nucleotide sequence ID" value="NZ_BAAALO010000027.1"/>
</dbReference>
<evidence type="ECO:0000313" key="2">
    <source>
        <dbReference type="EMBL" id="MBB6472583.1"/>
    </source>
</evidence>
<accession>A0A7X0ICQ3</accession>
<evidence type="ECO:0000256" key="1">
    <source>
        <dbReference type="SAM" id="SignalP"/>
    </source>
</evidence>
<proteinExistence type="predicted"/>